<comment type="caution">
    <text evidence="2">The sequence shown here is derived from an EMBL/GenBank/DDBJ whole genome shotgun (WGS) entry which is preliminary data.</text>
</comment>
<sequence>MSWPKGPFVAGCRAGPDRSTNLDEALKNWPAGMLQELHIGDDWNNLLHKDNRSWFGDTISLRAVDIGNEDKGAAEINDPSFGCEVPNPKLAASLSKSYRNLRHLSVYFVLSAQTVLDSLQEVDLDDVQSLRTLSLTTALLRPLHQGNPGMVSLLRDAKRAVERLPNLQQLELWSVSMEGGPRIFKYQVDDCIADIYWDSPAECQVQDLLMSIWGVVNRLNGRRIVLGEFIYKQTAVPGEPWDQEPSEHFCTAIQKRREEEIQKGSSSPWRDWDWERYANLPWALWQFSGFGY</sequence>
<accession>A0A507BNF2</accession>
<proteinExistence type="predicted"/>
<dbReference type="Pfam" id="PF20183">
    <property type="entry name" value="DUF6546"/>
    <property type="match status" value="1"/>
</dbReference>
<evidence type="ECO:0000259" key="1">
    <source>
        <dbReference type="Pfam" id="PF20183"/>
    </source>
</evidence>
<dbReference type="Proteomes" id="UP000319257">
    <property type="component" value="Unassembled WGS sequence"/>
</dbReference>
<dbReference type="InterPro" id="IPR046676">
    <property type="entry name" value="DUF6546"/>
</dbReference>
<organism evidence="2 3">
    <name type="scientific">Thyridium curvatum</name>
    <dbReference type="NCBI Taxonomy" id="1093900"/>
    <lineage>
        <taxon>Eukaryota</taxon>
        <taxon>Fungi</taxon>
        <taxon>Dikarya</taxon>
        <taxon>Ascomycota</taxon>
        <taxon>Pezizomycotina</taxon>
        <taxon>Sordariomycetes</taxon>
        <taxon>Sordariomycetidae</taxon>
        <taxon>Thyridiales</taxon>
        <taxon>Thyridiaceae</taxon>
        <taxon>Thyridium</taxon>
    </lineage>
</organism>
<dbReference type="AlphaFoldDB" id="A0A507BNF2"/>
<dbReference type="RefSeq" id="XP_030999991.1">
    <property type="nucleotide sequence ID" value="XM_031137016.1"/>
</dbReference>
<name>A0A507BNF2_9PEZI</name>
<feature type="domain" description="DUF6546" evidence="1">
    <location>
        <begin position="85"/>
        <end position="223"/>
    </location>
</feature>
<evidence type="ECO:0000313" key="3">
    <source>
        <dbReference type="Proteomes" id="UP000319257"/>
    </source>
</evidence>
<gene>
    <name evidence="2" type="ORF">E0L32_002789</name>
</gene>
<reference evidence="2 3" key="1">
    <citation type="submission" date="2019-06" db="EMBL/GenBank/DDBJ databases">
        <title>Draft genome sequence of the filamentous fungus Phialemoniopsis curvata isolated from diesel fuel.</title>
        <authorList>
            <person name="Varaljay V.A."/>
            <person name="Lyon W.J."/>
            <person name="Crouch A.L."/>
            <person name="Drake C.E."/>
            <person name="Hollomon J.M."/>
            <person name="Nadeau L.J."/>
            <person name="Nunn H.S."/>
            <person name="Stevenson B.S."/>
            <person name="Bojanowski C.L."/>
            <person name="Crookes-Goodson W.J."/>
        </authorList>
    </citation>
    <scope>NUCLEOTIDE SEQUENCE [LARGE SCALE GENOMIC DNA]</scope>
    <source>
        <strain evidence="2 3">D216</strain>
    </source>
</reference>
<dbReference type="InParanoid" id="A0A507BNF2"/>
<dbReference type="GeneID" id="41970236"/>
<keyword evidence="3" id="KW-1185">Reference proteome</keyword>
<dbReference type="EMBL" id="SKBQ01000011">
    <property type="protein sequence ID" value="TPX18280.1"/>
    <property type="molecule type" value="Genomic_DNA"/>
</dbReference>
<protein>
    <recommendedName>
        <fullName evidence="1">DUF6546 domain-containing protein</fullName>
    </recommendedName>
</protein>
<evidence type="ECO:0000313" key="2">
    <source>
        <dbReference type="EMBL" id="TPX18280.1"/>
    </source>
</evidence>